<dbReference type="EMBL" id="SMDC01000014">
    <property type="protein sequence ID" value="TCW33382.1"/>
    <property type="molecule type" value="Genomic_DNA"/>
</dbReference>
<dbReference type="InterPro" id="IPR016631">
    <property type="entry name" value="Regulatory_RpfE"/>
</dbReference>
<accession>A0A4R4A5J4</accession>
<organism evidence="1 2">
    <name type="scientific">Marichromatium gracile</name>
    <name type="common">Chromatium gracile</name>
    <dbReference type="NCBI Taxonomy" id="1048"/>
    <lineage>
        <taxon>Bacteria</taxon>
        <taxon>Pseudomonadati</taxon>
        <taxon>Pseudomonadota</taxon>
        <taxon>Gammaproteobacteria</taxon>
        <taxon>Chromatiales</taxon>
        <taxon>Chromatiaceae</taxon>
        <taxon>Marichromatium</taxon>
    </lineage>
</organism>
<name>A0A4R4A5J4_MARGR</name>
<proteinExistence type="predicted"/>
<evidence type="ECO:0000313" key="2">
    <source>
        <dbReference type="Proteomes" id="UP000295247"/>
    </source>
</evidence>
<evidence type="ECO:0008006" key="3">
    <source>
        <dbReference type="Google" id="ProtNLM"/>
    </source>
</evidence>
<dbReference type="PIRSF" id="PIRSF015283">
    <property type="entry name" value="Regulatory_RpfE"/>
    <property type="match status" value="1"/>
</dbReference>
<dbReference type="Proteomes" id="UP000295247">
    <property type="component" value="Unassembled WGS sequence"/>
</dbReference>
<gene>
    <name evidence="1" type="ORF">EDC29_11429</name>
</gene>
<evidence type="ECO:0000313" key="1">
    <source>
        <dbReference type="EMBL" id="TCW33382.1"/>
    </source>
</evidence>
<comment type="caution">
    <text evidence="1">The sequence shown here is derived from an EMBL/GenBank/DDBJ whole genome shotgun (WGS) entry which is preliminary data.</text>
</comment>
<reference evidence="1 2" key="1">
    <citation type="submission" date="2019-03" db="EMBL/GenBank/DDBJ databases">
        <title>Genomic Encyclopedia of Type Strains, Phase IV (KMG-IV): sequencing the most valuable type-strain genomes for metagenomic binning, comparative biology and taxonomic classification.</title>
        <authorList>
            <person name="Goeker M."/>
        </authorList>
    </citation>
    <scope>NUCLEOTIDE SEQUENCE [LARGE SCALE GENOMIC DNA]</scope>
    <source>
        <strain evidence="1 2">DSM 203</strain>
    </source>
</reference>
<dbReference type="AlphaFoldDB" id="A0A4R4A5J4"/>
<sequence length="344" mass="37518">MTALELICPGLLGPLPLRPEPFPILPNLDRLLARASVVDGVASDPFAALFAAFGIAAEPGCDLPSAPLCLLGDAPELLAGEGAAAYWLHADPVYLRPDMERLRLFELERFALDAEEAAALVASFNDHFADAGLELVAPTPQRWYLRLARPPALRTTPLYRVMGEALSPDAISGDDALAWNRLLNEVQMLFFADPVNRAREARGEPVVNGLWPWGGGRLPAAPGRGPALVVGEHPLTHGLAHWAGVGHRTPAQWLQDPALGERGVLIYDESPWRALHGRDLGAWSDALVACDAALAAPLRALRRQRWSEVVLDPCAGTRYRTSGWGLLRGWRRRGLRSHCRLARR</sequence>
<dbReference type="RefSeq" id="WP_132230555.1">
    <property type="nucleotide sequence ID" value="NZ_SMDC01000014.1"/>
</dbReference>
<protein>
    <recommendedName>
        <fullName evidence="3">Phosphoglycerate mutase</fullName>
    </recommendedName>
</protein>